<dbReference type="Gene3D" id="3.30.980.10">
    <property type="entry name" value="Threonyl-trna Synthetase, Chain A, domain 2"/>
    <property type="match status" value="1"/>
</dbReference>
<dbReference type="KEGG" id="omr:OXIME_001017"/>
<dbReference type="GO" id="GO:0000166">
    <property type="term" value="F:nucleotide binding"/>
    <property type="evidence" value="ECO:0007669"/>
    <property type="project" value="InterPro"/>
</dbReference>
<dbReference type="PANTHER" id="PTHR43462">
    <property type="entry name" value="ALANYL-TRNA EDITING PROTEIN"/>
    <property type="match status" value="1"/>
</dbReference>
<dbReference type="PANTHER" id="PTHR43462:SF1">
    <property type="entry name" value="ALANYL-TRNA EDITING PROTEIN AARSD1"/>
    <property type="match status" value="1"/>
</dbReference>
<dbReference type="AlphaFoldDB" id="A0AAX4NG17"/>
<evidence type="ECO:0000313" key="4">
    <source>
        <dbReference type="Proteomes" id="UP001451606"/>
    </source>
</evidence>
<sequence length="238" mass="27643">MQTDLLYLKDSYQKEGKGTAKFFEFTDLVVDKSIFYPTGYGQPNDRGKVIIDGKEYLIVDTWNDGTDVHLMSHDTFPDGTKGKEVHQIIDWDVRYAHMKFRTALKIITGIVYQKYGATTRINQTYDDQAWVDIEMNEDLTEAMVKELQEEANYFVQKNLDVTFYDLPRTKFTQDKELMKICKGRVPDFDTIRIMKIEGLPDQEEFGTDVHKTGEIGKIEFKTTMVKGKISKRLNVFLS</sequence>
<dbReference type="EMBL" id="CP133772">
    <property type="protein sequence ID" value="WYY00447.1"/>
    <property type="molecule type" value="Genomic_DNA"/>
</dbReference>
<organism evidence="3 4">
    <name type="scientific">Oxyplasma meridianum</name>
    <dbReference type="NCBI Taxonomy" id="3073602"/>
    <lineage>
        <taxon>Archaea</taxon>
        <taxon>Methanobacteriati</taxon>
        <taxon>Thermoplasmatota</taxon>
        <taxon>Thermoplasmata</taxon>
        <taxon>Thermoplasmatales</taxon>
        <taxon>Thermoplasmataceae</taxon>
        <taxon>Oxyplasma</taxon>
    </lineage>
</organism>
<keyword evidence="2" id="KW-0862">Zinc</keyword>
<keyword evidence="1" id="KW-0479">Metal-binding</keyword>
<dbReference type="RefSeq" id="WP_393970784.1">
    <property type="nucleotide sequence ID" value="NZ_CP133772.1"/>
</dbReference>
<name>A0AAX4NG17_9ARCH</name>
<dbReference type="Gene3D" id="2.40.30.130">
    <property type="match status" value="1"/>
</dbReference>
<dbReference type="SUPFAM" id="SSF50447">
    <property type="entry name" value="Translation proteins"/>
    <property type="match status" value="1"/>
</dbReference>
<gene>
    <name evidence="3" type="ORF">OXIME_001017</name>
</gene>
<dbReference type="InterPro" id="IPR009000">
    <property type="entry name" value="Transl_B-barrel_sf"/>
</dbReference>
<evidence type="ECO:0000313" key="3">
    <source>
        <dbReference type="EMBL" id="WYY00447.1"/>
    </source>
</evidence>
<dbReference type="GeneID" id="95967753"/>
<dbReference type="GO" id="GO:0002161">
    <property type="term" value="F:aminoacyl-tRNA deacylase activity"/>
    <property type="evidence" value="ECO:0007669"/>
    <property type="project" value="UniProtKB-ARBA"/>
</dbReference>
<keyword evidence="4" id="KW-1185">Reference proteome</keyword>
<dbReference type="Proteomes" id="UP001451606">
    <property type="component" value="Chromosome"/>
</dbReference>
<dbReference type="SUPFAM" id="SSF55186">
    <property type="entry name" value="ThrRS/AlaRS common domain"/>
    <property type="match status" value="1"/>
</dbReference>
<protein>
    <submittedName>
        <fullName evidence="3">Alanyl-tRNA editing protein</fullName>
    </submittedName>
</protein>
<dbReference type="GO" id="GO:0046872">
    <property type="term" value="F:metal ion binding"/>
    <property type="evidence" value="ECO:0007669"/>
    <property type="project" value="UniProtKB-KW"/>
</dbReference>
<reference evidence="3 4" key="1">
    <citation type="submission" date="2023-09" db="EMBL/GenBank/DDBJ databases">
        <authorList>
            <person name="Golyshina O.V."/>
            <person name="Lunev E.A."/>
            <person name="Bargiela R."/>
            <person name="Gaines M.C."/>
            <person name="Daum B."/>
            <person name="Bale N.J."/>
            <person name="Koenen M."/>
            <person name="Sinninghe Damst J.S."/>
            <person name="Yakimov M."/>
            <person name="Golyshin P.N."/>
        </authorList>
    </citation>
    <scope>NUCLEOTIDE SEQUENCE [LARGE SCALE GENOMIC DNA]</scope>
    <source>
        <strain evidence="3 4">M1</strain>
    </source>
</reference>
<evidence type="ECO:0000256" key="2">
    <source>
        <dbReference type="ARBA" id="ARBA00022833"/>
    </source>
</evidence>
<proteinExistence type="predicted"/>
<dbReference type="InterPro" id="IPR051335">
    <property type="entry name" value="Alanyl-tRNA_Editing_Enzymes"/>
</dbReference>
<accession>A0AAX4NG17</accession>
<evidence type="ECO:0000256" key="1">
    <source>
        <dbReference type="ARBA" id="ARBA00022723"/>
    </source>
</evidence>
<dbReference type="InterPro" id="IPR018163">
    <property type="entry name" value="Thr/Ala-tRNA-synth_IIc_edit"/>
</dbReference>